<organism evidence="12 13">
    <name type="scientific">Sagittula marina</name>
    <dbReference type="NCBI Taxonomy" id="943940"/>
    <lineage>
        <taxon>Bacteria</taxon>
        <taxon>Pseudomonadati</taxon>
        <taxon>Pseudomonadota</taxon>
        <taxon>Alphaproteobacteria</taxon>
        <taxon>Rhodobacterales</taxon>
        <taxon>Roseobacteraceae</taxon>
        <taxon>Sagittula</taxon>
    </lineage>
</organism>
<dbReference type="SUPFAM" id="SSF103039">
    <property type="entry name" value="CheC-like"/>
    <property type="match status" value="1"/>
</dbReference>
<dbReference type="RefSeq" id="WP_183968346.1">
    <property type="nucleotide sequence ID" value="NZ_BAABBZ010000058.1"/>
</dbReference>
<proteinExistence type="inferred from homology"/>
<protein>
    <recommendedName>
        <fullName evidence="2 10">Flagellar motor switch protein FliM</fullName>
    </recommendedName>
</protein>
<dbReference type="PIRSF" id="PIRSF002888">
    <property type="entry name" value="FliM"/>
    <property type="match status" value="1"/>
</dbReference>
<keyword evidence="3 10" id="KW-1003">Cell membrane</keyword>
<comment type="similarity">
    <text evidence="1 10">Belongs to the FliM family.</text>
</comment>
<evidence type="ECO:0000256" key="4">
    <source>
        <dbReference type="ARBA" id="ARBA00022500"/>
    </source>
</evidence>
<reference evidence="12 13" key="1">
    <citation type="submission" date="2020-08" db="EMBL/GenBank/DDBJ databases">
        <title>Genomic Encyclopedia of Type Strains, Phase IV (KMG-IV): sequencing the most valuable type-strain genomes for metagenomic binning, comparative biology and taxonomic classification.</title>
        <authorList>
            <person name="Goeker M."/>
        </authorList>
    </citation>
    <scope>NUCLEOTIDE SEQUENCE [LARGE SCALE GENOMIC DNA]</scope>
    <source>
        <strain evidence="12 13">DSM 102235</strain>
    </source>
</reference>
<dbReference type="CDD" id="cd17908">
    <property type="entry name" value="FliM"/>
    <property type="match status" value="1"/>
</dbReference>
<dbReference type="GO" id="GO:0071978">
    <property type="term" value="P:bacterial-type flagellum-dependent swarming motility"/>
    <property type="evidence" value="ECO:0007669"/>
    <property type="project" value="TreeGrafter"/>
</dbReference>
<evidence type="ECO:0000256" key="2">
    <source>
        <dbReference type="ARBA" id="ARBA00021898"/>
    </source>
</evidence>
<dbReference type="InterPro" id="IPR001689">
    <property type="entry name" value="Flag_FliM"/>
</dbReference>
<comment type="subcellular location">
    <subcellularLocation>
        <location evidence="10">Cell inner membrane</location>
        <topology evidence="10">Peripheral membrane protein</topology>
    </subcellularLocation>
    <subcellularLocation>
        <location evidence="10">Bacterial flagellum basal body</location>
    </subcellularLocation>
</comment>
<dbReference type="SUPFAM" id="SSF101801">
    <property type="entry name" value="Surface presentation of antigens (SPOA)"/>
    <property type="match status" value="1"/>
</dbReference>
<dbReference type="GO" id="GO:0050918">
    <property type="term" value="P:positive chemotaxis"/>
    <property type="evidence" value="ECO:0007669"/>
    <property type="project" value="TreeGrafter"/>
</dbReference>
<keyword evidence="12" id="KW-0966">Cell projection</keyword>
<keyword evidence="8 10" id="KW-0975">Bacterial flagellum</keyword>
<dbReference type="GO" id="GO:0003774">
    <property type="term" value="F:cytoskeletal motor activity"/>
    <property type="evidence" value="ECO:0007669"/>
    <property type="project" value="InterPro"/>
</dbReference>
<evidence type="ECO:0000313" key="12">
    <source>
        <dbReference type="EMBL" id="MBB3987308.1"/>
    </source>
</evidence>
<sequence>MTSRQPPIPDTRAVEELIVERAKLSYARLPMLEVVFDRFALSLAQTLKSYLGAMVDVSLSKVDYLSCQDALKDQPNPSLISVTTAEEWGGTVAVILRPELLFGIIEITFGGRTASVGEKKSRNFTSIEKRVGQNFTDTVLRELSGAFAKVSPVRFEISHLETNPKALLLAPPTSACVRATLSVDIEGRRGEMVFVLPNTAFETVSHILSQQFTGGQLGGDSGWRLKMTDMLNLTNVPVTAVLGQSSLSLREVLGWAPGQVLDLGLRVDDPVTLTCAGEKIALAEVGHRKNGRIALKLSDKLYHEEETPDVFPD</sequence>
<keyword evidence="6 10" id="KW-0283">Flagellar rotation</keyword>
<evidence type="ECO:0000313" key="13">
    <source>
        <dbReference type="Proteomes" id="UP000541426"/>
    </source>
</evidence>
<dbReference type="GO" id="GO:0009425">
    <property type="term" value="C:bacterial-type flagellum basal body"/>
    <property type="evidence" value="ECO:0007669"/>
    <property type="project" value="UniProtKB-SubCell"/>
</dbReference>
<evidence type="ECO:0000256" key="6">
    <source>
        <dbReference type="ARBA" id="ARBA00022779"/>
    </source>
</evidence>
<evidence type="ECO:0000256" key="5">
    <source>
        <dbReference type="ARBA" id="ARBA00022519"/>
    </source>
</evidence>
<dbReference type="Gene3D" id="2.30.330.10">
    <property type="entry name" value="SpoA-like"/>
    <property type="match status" value="1"/>
</dbReference>
<evidence type="ECO:0000256" key="8">
    <source>
        <dbReference type="ARBA" id="ARBA00023143"/>
    </source>
</evidence>
<dbReference type="Pfam" id="PF01052">
    <property type="entry name" value="FliMN_C"/>
    <property type="match status" value="1"/>
</dbReference>
<dbReference type="InterPro" id="IPR001543">
    <property type="entry name" value="FliN-like_C"/>
</dbReference>
<dbReference type="Proteomes" id="UP000541426">
    <property type="component" value="Unassembled WGS sequence"/>
</dbReference>
<dbReference type="PANTHER" id="PTHR30034:SF3">
    <property type="entry name" value="FLAGELLAR MOTOR SWITCH PROTEIN FLIM"/>
    <property type="match status" value="1"/>
</dbReference>
<gene>
    <name evidence="12" type="ORF">GGQ68_003654</name>
</gene>
<evidence type="ECO:0000259" key="11">
    <source>
        <dbReference type="Pfam" id="PF01052"/>
    </source>
</evidence>
<keyword evidence="4 10" id="KW-0145">Chemotaxis</keyword>
<dbReference type="Gene3D" id="3.40.1550.10">
    <property type="entry name" value="CheC-like"/>
    <property type="match status" value="1"/>
</dbReference>
<dbReference type="Pfam" id="PF02154">
    <property type="entry name" value="FliM"/>
    <property type="match status" value="1"/>
</dbReference>
<dbReference type="PANTHER" id="PTHR30034">
    <property type="entry name" value="FLAGELLAR MOTOR SWITCH PROTEIN FLIM"/>
    <property type="match status" value="1"/>
</dbReference>
<feature type="domain" description="Flagellar motor switch protein FliN-like C-terminal" evidence="11">
    <location>
        <begin position="231"/>
        <end position="300"/>
    </location>
</feature>
<evidence type="ECO:0000256" key="3">
    <source>
        <dbReference type="ARBA" id="ARBA00022475"/>
    </source>
</evidence>
<keyword evidence="12" id="KW-0282">Flagellum</keyword>
<evidence type="ECO:0000256" key="7">
    <source>
        <dbReference type="ARBA" id="ARBA00023136"/>
    </source>
</evidence>
<comment type="caution">
    <text evidence="12">The sequence shown here is derived from an EMBL/GenBank/DDBJ whole genome shotgun (WGS) entry which is preliminary data.</text>
</comment>
<comment type="function">
    <text evidence="9 10">FliM is one of three proteins (FliG, FliN, FliM) that forms the rotor-mounted switch complex (C ring), located at the base of the basal body. This complex interacts with the CheY and CheZ chemotaxis proteins, in addition to contacting components of the motor that determine the direction of flagellar rotation.</text>
</comment>
<dbReference type="AlphaFoldDB" id="A0A7W6DQJ6"/>
<name>A0A7W6DQJ6_9RHOB</name>
<keyword evidence="12" id="KW-0969">Cilium</keyword>
<keyword evidence="7 10" id="KW-0472">Membrane</keyword>
<dbReference type="InterPro" id="IPR036429">
    <property type="entry name" value="SpoA-like_sf"/>
</dbReference>
<dbReference type="GO" id="GO:0005886">
    <property type="term" value="C:plasma membrane"/>
    <property type="evidence" value="ECO:0007669"/>
    <property type="project" value="UniProtKB-SubCell"/>
</dbReference>
<evidence type="ECO:0000256" key="9">
    <source>
        <dbReference type="ARBA" id="ARBA00025044"/>
    </source>
</evidence>
<evidence type="ECO:0000256" key="10">
    <source>
        <dbReference type="PIRNR" id="PIRNR002888"/>
    </source>
</evidence>
<dbReference type="EMBL" id="JACIEJ010000009">
    <property type="protein sequence ID" value="MBB3987308.1"/>
    <property type="molecule type" value="Genomic_DNA"/>
</dbReference>
<evidence type="ECO:0000256" key="1">
    <source>
        <dbReference type="ARBA" id="ARBA00011049"/>
    </source>
</evidence>
<dbReference type="InterPro" id="IPR028976">
    <property type="entry name" value="CheC-like_sf"/>
</dbReference>
<keyword evidence="13" id="KW-1185">Reference proteome</keyword>
<keyword evidence="5 10" id="KW-0997">Cell inner membrane</keyword>
<accession>A0A7W6DQJ6</accession>